<name>A0A974GWF0_SEDHY</name>
<keyword evidence="3" id="KW-1185">Reference proteome</keyword>
<organism evidence="2 3">
    <name type="scientific">Sedimentibacter hydroxybenzoicus DSM 7310</name>
    <dbReference type="NCBI Taxonomy" id="1123245"/>
    <lineage>
        <taxon>Bacteria</taxon>
        <taxon>Bacillati</taxon>
        <taxon>Bacillota</taxon>
        <taxon>Tissierellia</taxon>
        <taxon>Sedimentibacter</taxon>
    </lineage>
</organism>
<evidence type="ECO:0008006" key="4">
    <source>
        <dbReference type="Google" id="ProtNLM"/>
    </source>
</evidence>
<sequence>MKKYFILVIISFIFLCSCNRQADNIISNESPTENSIKEEPKVDYSKLHEFTVMNEKYAWGYDLNESTPITYAMGLLVDLNKQDKFVDDSTIKIPDEAAKEIASLFLDKEFISRGSYDGNYFYPLPKYPDISLEPFEISDVNGQINVLYGRFINNGDGSKHWLYPVRYTAVPYILSEEDIPDILSDIYEAGEQMYRIIYVENIYDIDSAKEIYTNNGYGELLVGKSYDISSPEDVVEMSKRVNSGLYSEICSTYNLMCDIDMNGIDFMPMGKYPDYMEQYDLRRPNKIGFCGILYGNNYSINNLNIVADADKTDYMNECYGFFSILGQGAEIRDLKIKDADIGYTGESNPVKSGILAGRIYGSKIDNCYVSGTVKGTVNVGGLASEAYSGEKLNGEEQICEIINCHADIEVFGESWIGGFIGSNGADIVNCSVEGVVTCDETKNNEGMFIDNMPFGIGGFTGFNSGHISNSGSGVWVKTMVNVKWVGSFIGYSQGDAYECFYNSTVSHWDPYGLSLRYTYNNDITGLPNKEYYARLAEIEELEIINEAE</sequence>
<dbReference type="Gene3D" id="2.160.20.110">
    <property type="match status" value="1"/>
</dbReference>
<dbReference type="RefSeq" id="WP_179238078.1">
    <property type="nucleotide sequence ID" value="NZ_JACBNQ010000009.1"/>
</dbReference>
<proteinExistence type="predicted"/>
<evidence type="ECO:0000313" key="2">
    <source>
        <dbReference type="EMBL" id="NYB74378.1"/>
    </source>
</evidence>
<dbReference type="PROSITE" id="PS51257">
    <property type="entry name" value="PROKAR_LIPOPROTEIN"/>
    <property type="match status" value="1"/>
</dbReference>
<accession>A0A974GWF0</accession>
<dbReference type="Proteomes" id="UP000611629">
    <property type="component" value="Unassembled WGS sequence"/>
</dbReference>
<evidence type="ECO:0000313" key="3">
    <source>
        <dbReference type="Proteomes" id="UP000611629"/>
    </source>
</evidence>
<reference evidence="2" key="1">
    <citation type="submission" date="2020-07" db="EMBL/GenBank/DDBJ databases">
        <title>Genomic analysis of a strain of Sedimentibacter Hydroxybenzoicus DSM7310.</title>
        <authorList>
            <person name="Ma S."/>
        </authorList>
    </citation>
    <scope>NUCLEOTIDE SEQUENCE</scope>
    <source>
        <strain evidence="2">DSM 7310</strain>
    </source>
</reference>
<keyword evidence="1" id="KW-0732">Signal</keyword>
<feature type="signal peptide" evidence="1">
    <location>
        <begin position="1"/>
        <end position="22"/>
    </location>
</feature>
<dbReference type="EMBL" id="JACBNQ010000009">
    <property type="protein sequence ID" value="NYB74378.1"/>
    <property type="molecule type" value="Genomic_DNA"/>
</dbReference>
<evidence type="ECO:0000256" key="1">
    <source>
        <dbReference type="SAM" id="SignalP"/>
    </source>
</evidence>
<gene>
    <name evidence="2" type="ORF">HZF24_09555</name>
</gene>
<protein>
    <recommendedName>
        <fullName evidence="4">The GLUG motif-containing protein</fullName>
    </recommendedName>
</protein>
<feature type="chain" id="PRO_5037409077" description="The GLUG motif-containing protein" evidence="1">
    <location>
        <begin position="23"/>
        <end position="548"/>
    </location>
</feature>
<dbReference type="AlphaFoldDB" id="A0A974GWF0"/>
<comment type="caution">
    <text evidence="2">The sequence shown here is derived from an EMBL/GenBank/DDBJ whole genome shotgun (WGS) entry which is preliminary data.</text>
</comment>